<sequence>MPSPFVKESVSNVLDLNTLAGSAVTVQIVVFNTREMAEQISQSLTSEQAAQLKASMGKETLSRLGTLAADFVVGDKIT</sequence>
<accession>A0A699XL90</accession>
<dbReference type="EMBL" id="BKCJ011882485">
    <property type="protein sequence ID" value="GFD60782.1"/>
    <property type="molecule type" value="Genomic_DNA"/>
</dbReference>
<feature type="non-terminal residue" evidence="1">
    <location>
        <position position="78"/>
    </location>
</feature>
<evidence type="ECO:0000313" key="1">
    <source>
        <dbReference type="EMBL" id="GFD60782.1"/>
    </source>
</evidence>
<comment type="caution">
    <text evidence="1">The sequence shown here is derived from an EMBL/GenBank/DDBJ whole genome shotgun (WGS) entry which is preliminary data.</text>
</comment>
<reference evidence="1" key="1">
    <citation type="journal article" date="2019" name="Sci. Rep.">
        <title>Draft genome of Tanacetum cinerariifolium, the natural source of mosquito coil.</title>
        <authorList>
            <person name="Yamashiro T."/>
            <person name="Shiraishi A."/>
            <person name="Satake H."/>
            <person name="Nakayama K."/>
        </authorList>
    </citation>
    <scope>NUCLEOTIDE SEQUENCE</scope>
</reference>
<gene>
    <name evidence="1" type="ORF">Tci_932751</name>
</gene>
<protein>
    <submittedName>
        <fullName evidence="1">Uncharacterized protein</fullName>
    </submittedName>
</protein>
<name>A0A699XL90_TANCI</name>
<proteinExistence type="predicted"/>
<dbReference type="AlphaFoldDB" id="A0A699XL90"/>
<organism evidence="1">
    <name type="scientific">Tanacetum cinerariifolium</name>
    <name type="common">Dalmatian daisy</name>
    <name type="synonym">Chrysanthemum cinerariifolium</name>
    <dbReference type="NCBI Taxonomy" id="118510"/>
    <lineage>
        <taxon>Eukaryota</taxon>
        <taxon>Viridiplantae</taxon>
        <taxon>Streptophyta</taxon>
        <taxon>Embryophyta</taxon>
        <taxon>Tracheophyta</taxon>
        <taxon>Spermatophyta</taxon>
        <taxon>Magnoliopsida</taxon>
        <taxon>eudicotyledons</taxon>
        <taxon>Gunneridae</taxon>
        <taxon>Pentapetalae</taxon>
        <taxon>asterids</taxon>
        <taxon>campanulids</taxon>
        <taxon>Asterales</taxon>
        <taxon>Asteraceae</taxon>
        <taxon>Asteroideae</taxon>
        <taxon>Anthemideae</taxon>
        <taxon>Anthemidinae</taxon>
        <taxon>Tanacetum</taxon>
    </lineage>
</organism>